<proteinExistence type="predicted"/>
<evidence type="ECO:0008006" key="3">
    <source>
        <dbReference type="Google" id="ProtNLM"/>
    </source>
</evidence>
<comment type="caution">
    <text evidence="1">The sequence shown here is derived from an EMBL/GenBank/DDBJ whole genome shotgun (WGS) entry which is preliminary data.</text>
</comment>
<dbReference type="Gene3D" id="1.25.40.10">
    <property type="entry name" value="Tetratricopeptide repeat domain"/>
    <property type="match status" value="1"/>
</dbReference>
<dbReference type="Pfam" id="PF22860">
    <property type="entry name" value="DUF7017"/>
    <property type="match status" value="1"/>
</dbReference>
<keyword evidence="2" id="KW-1185">Reference proteome</keyword>
<dbReference type="RefSeq" id="WP_007173164.1">
    <property type="nucleotide sequence ID" value="NZ_GG704780.1"/>
</dbReference>
<protein>
    <recommendedName>
        <fullName evidence="3">Tetratricopeptide repeat protein</fullName>
    </recommendedName>
</protein>
<dbReference type="InterPro" id="IPR054283">
    <property type="entry name" value="DUF7017"/>
</dbReference>
<accession>D1PVR5</accession>
<dbReference type="SUPFAM" id="SSF48452">
    <property type="entry name" value="TPR-like"/>
    <property type="match status" value="1"/>
</dbReference>
<dbReference type="HOGENOM" id="CLU_844295_0_0_10"/>
<dbReference type="Proteomes" id="UP000003160">
    <property type="component" value="Unassembled WGS sequence"/>
</dbReference>
<evidence type="ECO:0000313" key="1">
    <source>
        <dbReference type="EMBL" id="EFA44528.1"/>
    </source>
</evidence>
<sequence length="274" mass="31733">METKEFWDAHTLFKVKLKEGAIDDARRLLYRMTQLYPHIIDNDMSGNRAIIHDALGLDKVIVNFNLAYFVPYAIRLADGAWEGVSHNGRVIPSLGQRITNRLMNGIASRPEEYVRAVMPFFRKALQQNPSNKDNLRHLAQLYIRVRLKSQAIAIYKKLLQRYQDSYLYAELADLTDDTQDRIALLCMAIMKQPKESYNMANRYRLAEMLHLTDPTRAAYEIRKSIAARKKAKQAIPADVDRIARILSDYTPVTDAEQQLFYEKQKLRAKRAIEG</sequence>
<organism evidence="1 2">
    <name type="scientific">Hallella bergensis DSM 17361</name>
    <dbReference type="NCBI Taxonomy" id="585502"/>
    <lineage>
        <taxon>Bacteria</taxon>
        <taxon>Pseudomonadati</taxon>
        <taxon>Bacteroidota</taxon>
        <taxon>Bacteroidia</taxon>
        <taxon>Bacteroidales</taxon>
        <taxon>Prevotellaceae</taxon>
        <taxon>Hallella</taxon>
    </lineage>
</organism>
<dbReference type="AlphaFoldDB" id="D1PVR5"/>
<gene>
    <name evidence="1" type="ORF">HMPREF0645_1050</name>
</gene>
<name>D1PVR5_9BACT</name>
<dbReference type="InterPro" id="IPR011990">
    <property type="entry name" value="TPR-like_helical_dom_sf"/>
</dbReference>
<evidence type="ECO:0000313" key="2">
    <source>
        <dbReference type="Proteomes" id="UP000003160"/>
    </source>
</evidence>
<dbReference type="OrthoDB" id="1077533at2"/>
<reference evidence="1 2" key="1">
    <citation type="submission" date="2009-10" db="EMBL/GenBank/DDBJ databases">
        <authorList>
            <person name="Qin X."/>
            <person name="Bachman B."/>
            <person name="Battles P."/>
            <person name="Bell A."/>
            <person name="Bess C."/>
            <person name="Bickham C."/>
            <person name="Chaboub L."/>
            <person name="Chen D."/>
            <person name="Coyle M."/>
            <person name="Deiros D.R."/>
            <person name="Dinh H."/>
            <person name="Forbes L."/>
            <person name="Fowler G."/>
            <person name="Francisco L."/>
            <person name="Fu Q."/>
            <person name="Gubbala S."/>
            <person name="Hale W."/>
            <person name="Han Y."/>
            <person name="Hemphill L."/>
            <person name="Highlander S.K."/>
            <person name="Hirani K."/>
            <person name="Hogues M."/>
            <person name="Jackson L."/>
            <person name="Jakkamsetti A."/>
            <person name="Javaid M."/>
            <person name="Jiang H."/>
            <person name="Korchina V."/>
            <person name="Kovar C."/>
            <person name="Lara F."/>
            <person name="Lee S."/>
            <person name="Mata R."/>
            <person name="Mathew T."/>
            <person name="Moen C."/>
            <person name="Morales K."/>
            <person name="Munidasa M."/>
            <person name="Nazareth L."/>
            <person name="Ngo R."/>
            <person name="Nguyen L."/>
            <person name="Okwuonu G."/>
            <person name="Ongeri F."/>
            <person name="Patil S."/>
            <person name="Petrosino J."/>
            <person name="Pham C."/>
            <person name="Pham P."/>
            <person name="Pu L.-L."/>
            <person name="Puazo M."/>
            <person name="Raj R."/>
            <person name="Reid J."/>
            <person name="Rouhana J."/>
            <person name="Saada N."/>
            <person name="Shang Y."/>
            <person name="Simmons D."/>
            <person name="Thornton R."/>
            <person name="Warren J."/>
            <person name="Weissenberger G."/>
            <person name="Zhang J."/>
            <person name="Zhang L."/>
            <person name="Zhou C."/>
            <person name="Zhu D."/>
            <person name="Muzny D."/>
            <person name="Worley K."/>
            <person name="Gibbs R."/>
        </authorList>
    </citation>
    <scope>NUCLEOTIDE SEQUENCE [LARGE SCALE GENOMIC DNA]</scope>
    <source>
        <strain evidence="1 2">DSM 17361</strain>
    </source>
</reference>
<dbReference type="EMBL" id="ACKS01000042">
    <property type="protein sequence ID" value="EFA44528.1"/>
    <property type="molecule type" value="Genomic_DNA"/>
</dbReference>